<feature type="domain" description="GST N-terminal" evidence="1">
    <location>
        <begin position="11"/>
        <end position="96"/>
    </location>
</feature>
<proteinExistence type="predicted"/>
<dbReference type="InterPro" id="IPR004046">
    <property type="entry name" value="GST_C"/>
</dbReference>
<keyword evidence="3" id="KW-1185">Reference proteome</keyword>
<dbReference type="SUPFAM" id="SSF52833">
    <property type="entry name" value="Thioredoxin-like"/>
    <property type="match status" value="1"/>
</dbReference>
<dbReference type="SUPFAM" id="SSF47616">
    <property type="entry name" value="GST C-terminal domain-like"/>
    <property type="match status" value="1"/>
</dbReference>
<dbReference type="Proteomes" id="UP000324585">
    <property type="component" value="Unassembled WGS sequence"/>
</dbReference>
<dbReference type="PANTHER" id="PTHR11571">
    <property type="entry name" value="GLUTATHIONE S-TRANSFERASE"/>
    <property type="match status" value="1"/>
</dbReference>
<evidence type="ECO:0000313" key="3">
    <source>
        <dbReference type="Proteomes" id="UP000324585"/>
    </source>
</evidence>
<dbReference type="OrthoDB" id="420389at2759"/>
<dbReference type="PROSITE" id="PS50404">
    <property type="entry name" value="GST_NTER"/>
    <property type="match status" value="1"/>
</dbReference>
<dbReference type="GO" id="GO:0006749">
    <property type="term" value="P:glutathione metabolic process"/>
    <property type="evidence" value="ECO:0007669"/>
    <property type="project" value="TreeGrafter"/>
</dbReference>
<organism evidence="2 3">
    <name type="scientific">Porphyridium purpureum</name>
    <name type="common">Red alga</name>
    <name type="synonym">Porphyridium cruentum</name>
    <dbReference type="NCBI Taxonomy" id="35688"/>
    <lineage>
        <taxon>Eukaryota</taxon>
        <taxon>Rhodophyta</taxon>
        <taxon>Bangiophyceae</taxon>
        <taxon>Porphyridiales</taxon>
        <taxon>Porphyridiaceae</taxon>
        <taxon>Porphyridium</taxon>
    </lineage>
</organism>
<dbReference type="Gene3D" id="1.20.1050.10">
    <property type="match status" value="1"/>
</dbReference>
<reference evidence="3" key="1">
    <citation type="journal article" date="2019" name="Nat. Commun.">
        <title>Expansion of phycobilisome linker gene families in mesophilic red algae.</title>
        <authorList>
            <person name="Lee J."/>
            <person name="Kim D."/>
            <person name="Bhattacharya D."/>
            <person name="Yoon H.S."/>
        </authorList>
    </citation>
    <scope>NUCLEOTIDE SEQUENCE [LARGE SCALE GENOMIC DNA]</scope>
    <source>
        <strain evidence="3">CCMP 1328</strain>
    </source>
</reference>
<dbReference type="InterPro" id="IPR036249">
    <property type="entry name" value="Thioredoxin-like_sf"/>
</dbReference>
<comment type="caution">
    <text evidence="2">The sequence shown here is derived from an EMBL/GenBank/DDBJ whole genome shotgun (WGS) entry which is preliminary data.</text>
</comment>
<evidence type="ECO:0000259" key="1">
    <source>
        <dbReference type="PROSITE" id="PS50404"/>
    </source>
</evidence>
<accession>A0A5J4Z5D5</accession>
<evidence type="ECO:0000313" key="2">
    <source>
        <dbReference type="EMBL" id="KAA8498936.1"/>
    </source>
</evidence>
<dbReference type="EMBL" id="VRMN01000001">
    <property type="protein sequence ID" value="KAA8498936.1"/>
    <property type="molecule type" value="Genomic_DNA"/>
</dbReference>
<dbReference type="Gene3D" id="3.40.30.10">
    <property type="entry name" value="Glutaredoxin"/>
    <property type="match status" value="1"/>
</dbReference>
<name>A0A5J4Z5D5_PORPP</name>
<dbReference type="Pfam" id="PF14497">
    <property type="entry name" value="GST_C_3"/>
    <property type="match status" value="1"/>
</dbReference>
<dbReference type="AlphaFoldDB" id="A0A5J4Z5D5"/>
<sequence>MAQVVTLKYLDLPAALGKPVAGRGGSVRFFLKYHDVEYSEQLVSLQDWNGSIKAEAIKTNESPAGYLPVLTTASGLQLTEHVALMRYIAAANHLESQEGAEGAAKQDVLASTQIQWRDDLIAAAFSSNAEDKTKYTNEKAGKHLTTLEALYTKYKDTDDESPFVSPTESGKALWGDMAVFGVLHDQVQLGLVDPIVYAEYPRLKAVYDALNGDSAIASWIANH</sequence>
<dbReference type="InterPro" id="IPR050213">
    <property type="entry name" value="GST_superfamily"/>
</dbReference>
<protein>
    <recommendedName>
        <fullName evidence="1">GST N-terminal domain-containing protein</fullName>
    </recommendedName>
</protein>
<dbReference type="InterPro" id="IPR004045">
    <property type="entry name" value="Glutathione_S-Trfase_N"/>
</dbReference>
<gene>
    <name evidence="2" type="ORF">FVE85_6521</name>
</gene>
<dbReference type="InterPro" id="IPR036282">
    <property type="entry name" value="Glutathione-S-Trfase_C_sf"/>
</dbReference>
<dbReference type="GO" id="GO:0004364">
    <property type="term" value="F:glutathione transferase activity"/>
    <property type="evidence" value="ECO:0007669"/>
    <property type="project" value="TreeGrafter"/>
</dbReference>